<name>A0ABD5S0U1_9EURY</name>
<dbReference type="GO" id="GO:0016787">
    <property type="term" value="F:hydrolase activity"/>
    <property type="evidence" value="ECO:0007669"/>
    <property type="project" value="UniProtKB-KW"/>
</dbReference>
<dbReference type="AlphaFoldDB" id="A0ABD5S0U1"/>
<proteinExistence type="predicted"/>
<accession>A0ABD5S0U1</accession>
<organism evidence="1 2">
    <name type="scientific">Halobium palmae</name>
    <dbReference type="NCBI Taxonomy" id="1776492"/>
    <lineage>
        <taxon>Archaea</taxon>
        <taxon>Methanobacteriati</taxon>
        <taxon>Methanobacteriota</taxon>
        <taxon>Stenosarchaea group</taxon>
        <taxon>Halobacteria</taxon>
        <taxon>Halobacteriales</taxon>
        <taxon>Haloferacaceae</taxon>
        <taxon>Halobium</taxon>
    </lineage>
</organism>
<keyword evidence="2" id="KW-1185">Reference proteome</keyword>
<evidence type="ECO:0000313" key="1">
    <source>
        <dbReference type="EMBL" id="MFC6724857.1"/>
    </source>
</evidence>
<dbReference type="EC" id="3.4.-.-" evidence="1"/>
<sequence length="94" mass="9960">FGVDAAGFTAALKEYSLVGVADRVTCPTLVLAGEDDHLMPLPLAYRTVDELGGEATLRLFTREEGAAEHCQVGNLSLAHGVIYDWLDGTLGRAA</sequence>
<dbReference type="InterPro" id="IPR029058">
    <property type="entry name" value="AB_hydrolase_fold"/>
</dbReference>
<feature type="non-terminal residue" evidence="1">
    <location>
        <position position="1"/>
    </location>
</feature>
<keyword evidence="1" id="KW-0378">Hydrolase</keyword>
<protein>
    <submittedName>
        <fullName evidence="1">Alpha/beta hydrolase family protein</fullName>
        <ecNumber evidence="1">3.4.-.-</ecNumber>
    </submittedName>
</protein>
<dbReference type="EMBL" id="JBHSWU010000303">
    <property type="protein sequence ID" value="MFC6724857.1"/>
    <property type="molecule type" value="Genomic_DNA"/>
</dbReference>
<dbReference type="SUPFAM" id="SSF53474">
    <property type="entry name" value="alpha/beta-Hydrolases"/>
    <property type="match status" value="1"/>
</dbReference>
<gene>
    <name evidence="1" type="ORF">ACFQE1_10835</name>
</gene>
<comment type="caution">
    <text evidence="1">The sequence shown here is derived from an EMBL/GenBank/DDBJ whole genome shotgun (WGS) entry which is preliminary data.</text>
</comment>
<dbReference type="Proteomes" id="UP001596328">
    <property type="component" value="Unassembled WGS sequence"/>
</dbReference>
<reference evidence="1 2" key="1">
    <citation type="journal article" date="2019" name="Int. J. Syst. Evol. Microbiol.">
        <title>The Global Catalogue of Microorganisms (GCM) 10K type strain sequencing project: providing services to taxonomists for standard genome sequencing and annotation.</title>
        <authorList>
            <consortium name="The Broad Institute Genomics Platform"/>
            <consortium name="The Broad Institute Genome Sequencing Center for Infectious Disease"/>
            <person name="Wu L."/>
            <person name="Ma J."/>
        </authorList>
    </citation>
    <scope>NUCLEOTIDE SEQUENCE [LARGE SCALE GENOMIC DNA]</scope>
    <source>
        <strain evidence="1 2">NBRC 111368</strain>
    </source>
</reference>
<dbReference type="Gene3D" id="3.40.50.1820">
    <property type="entry name" value="alpha/beta hydrolase"/>
    <property type="match status" value="1"/>
</dbReference>
<evidence type="ECO:0000313" key="2">
    <source>
        <dbReference type="Proteomes" id="UP001596328"/>
    </source>
</evidence>